<reference evidence="2 3" key="1">
    <citation type="journal article" date="2016" name="Nat. Commun.">
        <title>Thousands of microbial genomes shed light on interconnected biogeochemical processes in an aquifer system.</title>
        <authorList>
            <person name="Anantharaman K."/>
            <person name="Brown C.T."/>
            <person name="Hug L.A."/>
            <person name="Sharon I."/>
            <person name="Castelle C.J."/>
            <person name="Probst A.J."/>
            <person name="Thomas B.C."/>
            <person name="Singh A."/>
            <person name="Wilkins M.J."/>
            <person name="Karaoz U."/>
            <person name="Brodie E.L."/>
            <person name="Williams K.H."/>
            <person name="Hubbard S.S."/>
            <person name="Banfield J.F."/>
        </authorList>
    </citation>
    <scope>NUCLEOTIDE SEQUENCE [LARGE SCALE GENOMIC DNA]</scope>
</reference>
<name>A0A1F5Q8N6_9BACT</name>
<dbReference type="EMBL" id="MFFF01000030">
    <property type="protein sequence ID" value="OGE98544.1"/>
    <property type="molecule type" value="Genomic_DNA"/>
</dbReference>
<dbReference type="Pfam" id="PF00753">
    <property type="entry name" value="Lactamase_B"/>
    <property type="match status" value="1"/>
</dbReference>
<feature type="domain" description="Metallo-beta-lactamase" evidence="1">
    <location>
        <begin position="46"/>
        <end position="245"/>
    </location>
</feature>
<dbReference type="InterPro" id="IPR052159">
    <property type="entry name" value="Competence_DNA_uptake"/>
</dbReference>
<dbReference type="AlphaFoldDB" id="A0A1F5Q8N6"/>
<dbReference type="CDD" id="cd07731">
    <property type="entry name" value="ComA-like_MBL-fold"/>
    <property type="match status" value="1"/>
</dbReference>
<dbReference type="PANTHER" id="PTHR30619:SF1">
    <property type="entry name" value="RECOMBINATION PROTEIN 2"/>
    <property type="match status" value="1"/>
</dbReference>
<dbReference type="SMART" id="SM00849">
    <property type="entry name" value="Lactamase_B"/>
    <property type="match status" value="1"/>
</dbReference>
<organism evidence="2 3">
    <name type="scientific">Candidatus Doudnabacteria bacterium RIFCSPLOWO2_02_FULL_48_13</name>
    <dbReference type="NCBI Taxonomy" id="1817845"/>
    <lineage>
        <taxon>Bacteria</taxon>
        <taxon>Candidatus Doudnaibacteriota</taxon>
    </lineage>
</organism>
<dbReference type="Proteomes" id="UP000177235">
    <property type="component" value="Unassembled WGS sequence"/>
</dbReference>
<gene>
    <name evidence="2" type="ORF">A3J05_04180</name>
</gene>
<dbReference type="InterPro" id="IPR001279">
    <property type="entry name" value="Metallo-B-lactamas"/>
</dbReference>
<evidence type="ECO:0000313" key="3">
    <source>
        <dbReference type="Proteomes" id="UP000177235"/>
    </source>
</evidence>
<dbReference type="SUPFAM" id="SSF56281">
    <property type="entry name" value="Metallo-hydrolase/oxidoreductase"/>
    <property type="match status" value="1"/>
</dbReference>
<evidence type="ECO:0000313" key="2">
    <source>
        <dbReference type="EMBL" id="OGE98544.1"/>
    </source>
</evidence>
<evidence type="ECO:0000259" key="1">
    <source>
        <dbReference type="SMART" id="SM00849"/>
    </source>
</evidence>
<dbReference type="Gene3D" id="3.60.15.10">
    <property type="entry name" value="Ribonuclease Z/Hydroxyacylglutathione hydrolase-like"/>
    <property type="match status" value="1"/>
</dbReference>
<accession>A0A1F5Q8N6</accession>
<comment type="caution">
    <text evidence="2">The sequence shown here is derived from an EMBL/GenBank/DDBJ whole genome shotgun (WGS) entry which is preliminary data.</text>
</comment>
<protein>
    <recommendedName>
        <fullName evidence="1">Metallo-beta-lactamase domain-containing protein</fullName>
    </recommendedName>
</protein>
<dbReference type="InterPro" id="IPR035681">
    <property type="entry name" value="ComA-like_MBL"/>
</dbReference>
<proteinExistence type="predicted"/>
<dbReference type="InterPro" id="IPR036866">
    <property type="entry name" value="RibonucZ/Hydroxyglut_hydro"/>
</dbReference>
<dbReference type="PANTHER" id="PTHR30619">
    <property type="entry name" value="DNA INTERNALIZATION/COMPETENCE PROTEIN COMEC/REC2"/>
    <property type="match status" value="1"/>
</dbReference>
<sequence length="288" mass="31851">MPEKQRYSKIWNAVFVLLAANLAVWSGVIARNPREFATVNFFDVGQGDSIYIRTVQGNDILIDGGPGDAVLGKLGRDLPYGDRQIEMVIITHPHADHVSGVVEVLRRFTVKKVLLSDVAYSSETYKTLLEILEQKQIPVVRPKLGQRIYLDHHTVMDVLYPVAGDKMQTPEDVNEASTIARLSVGKSHVLFTGDAGKSQETLLTRLGLPLQAQVLKVGHQGSKTSSAPEFLAAVNPDYGVIMVGKNNYGHPHEITLETLGLQQISVLRTDEKGDISFRIYPDRVLLND</sequence>